<keyword evidence="11" id="KW-1185">Reference proteome</keyword>
<reference evidence="10" key="1">
    <citation type="submission" date="2020-11" db="EMBL/GenBank/DDBJ databases">
        <authorList>
            <consortium name="DOE Joint Genome Institute"/>
            <person name="Ahrendt S."/>
            <person name="Riley R."/>
            <person name="Andreopoulos W."/>
            <person name="Labutti K."/>
            <person name="Pangilinan J."/>
            <person name="Ruiz-Duenas F.J."/>
            <person name="Barrasa J.M."/>
            <person name="Sanchez-Garcia M."/>
            <person name="Camarero S."/>
            <person name="Miyauchi S."/>
            <person name="Serrano A."/>
            <person name="Linde D."/>
            <person name="Babiker R."/>
            <person name="Drula E."/>
            <person name="Ayuso-Fernandez I."/>
            <person name="Pacheco R."/>
            <person name="Padilla G."/>
            <person name="Ferreira P."/>
            <person name="Barriuso J."/>
            <person name="Kellner H."/>
            <person name="Castanera R."/>
            <person name="Alfaro M."/>
            <person name="Ramirez L."/>
            <person name="Pisabarro A.G."/>
            <person name="Kuo A."/>
            <person name="Tritt A."/>
            <person name="Lipzen A."/>
            <person name="He G."/>
            <person name="Yan M."/>
            <person name="Ng V."/>
            <person name="Cullen D."/>
            <person name="Martin F."/>
            <person name="Rosso M.-N."/>
            <person name="Henrissat B."/>
            <person name="Hibbett D."/>
            <person name="Martinez A.T."/>
            <person name="Grigoriev I.V."/>
        </authorList>
    </citation>
    <scope>NUCLEOTIDE SEQUENCE</scope>
    <source>
        <strain evidence="10">CBS 506.95</strain>
    </source>
</reference>
<dbReference type="SUPFAM" id="SSF48264">
    <property type="entry name" value="Cytochrome P450"/>
    <property type="match status" value="1"/>
</dbReference>
<feature type="transmembrane region" description="Helical" evidence="9">
    <location>
        <begin position="6"/>
        <end position="23"/>
    </location>
</feature>
<gene>
    <name evidence="10" type="ORF">CPB83DRAFT_289400</name>
</gene>
<dbReference type="InterPro" id="IPR036396">
    <property type="entry name" value="Cyt_P450_sf"/>
</dbReference>
<dbReference type="GO" id="GO:0004497">
    <property type="term" value="F:monooxygenase activity"/>
    <property type="evidence" value="ECO:0007669"/>
    <property type="project" value="UniProtKB-KW"/>
</dbReference>
<dbReference type="GO" id="GO:0016705">
    <property type="term" value="F:oxidoreductase activity, acting on paired donors, with incorporation or reduction of molecular oxygen"/>
    <property type="evidence" value="ECO:0007669"/>
    <property type="project" value="InterPro"/>
</dbReference>
<keyword evidence="9" id="KW-0812">Transmembrane</keyword>
<keyword evidence="4 8" id="KW-0560">Oxidoreductase</keyword>
<evidence type="ECO:0000256" key="6">
    <source>
        <dbReference type="ARBA" id="ARBA00023033"/>
    </source>
</evidence>
<dbReference type="OrthoDB" id="1844152at2759"/>
<dbReference type="PRINTS" id="PR00465">
    <property type="entry name" value="EP450IV"/>
</dbReference>
<keyword evidence="5 7" id="KW-0408">Iron</keyword>
<evidence type="ECO:0000256" key="1">
    <source>
        <dbReference type="ARBA" id="ARBA00001971"/>
    </source>
</evidence>
<dbReference type="EMBL" id="MU157849">
    <property type="protein sequence ID" value="KAF9528916.1"/>
    <property type="molecule type" value="Genomic_DNA"/>
</dbReference>
<keyword evidence="9" id="KW-0472">Membrane</keyword>
<dbReference type="InterPro" id="IPR002403">
    <property type="entry name" value="Cyt_P450_E_grp-IV"/>
</dbReference>
<keyword evidence="6 8" id="KW-0503">Monooxygenase</keyword>
<dbReference type="InterPro" id="IPR001128">
    <property type="entry name" value="Cyt_P450"/>
</dbReference>
<dbReference type="GO" id="GO:0005506">
    <property type="term" value="F:iron ion binding"/>
    <property type="evidence" value="ECO:0007669"/>
    <property type="project" value="InterPro"/>
</dbReference>
<comment type="cofactor">
    <cofactor evidence="1 7">
        <name>heme</name>
        <dbReference type="ChEBI" id="CHEBI:30413"/>
    </cofactor>
</comment>
<dbReference type="AlphaFoldDB" id="A0A9P6JQ76"/>
<dbReference type="PANTHER" id="PTHR46206:SF6">
    <property type="entry name" value="CYTOCHROME P450 MONOOXYGENASE AN1598-RELATED"/>
    <property type="match status" value="1"/>
</dbReference>
<dbReference type="Proteomes" id="UP000807306">
    <property type="component" value="Unassembled WGS sequence"/>
</dbReference>
<evidence type="ECO:0000256" key="7">
    <source>
        <dbReference type="PIRSR" id="PIRSR602403-1"/>
    </source>
</evidence>
<dbReference type="PRINTS" id="PR00385">
    <property type="entry name" value="P450"/>
</dbReference>
<sequence>MFDYQLTIVGLFTATYLFTLSYFSGQTRKLRHLPTAGSTLPLLSQLSSMRYLSNTRKVLEESRSKWPTSLYKVPGMLEWIVVATQPAQIEDIRKAPENVLSSTLALNEILQTQYTLGQNISENPYHIPIIRAQLTRAIPILVPEVYDEIVEAFRDLIPLTEDWSRVKTLETSMKVISRASNRIFVGLPLCRDSEWIDLSIQFTMDVVQTGNTLRLFPSFLRPFVNKVISRVGRRIGKGLNMLQSSITDRKIAIRERGTDHSDKPVDLLSWLIDGAKGPALEDWDLTSRILTTNFAAIHTSSMTLTHALYYLGAYPEYLPALRNEVERVTTREGWSKTALDQMIGIDSFMKESQRLRPMAIHLMERVAVEDYKFSDGTPIPAGTKITVDLNTHTSSKFFEDPFKFDGFRFVKMKERAKASGQVDKKFDMVTTGIDSLAFGHGRHACPGRYFAASELKLIMAYLVLHYDVTTVEEGVRPEDLYFVQNRVPNPTAELLFRRRKM</sequence>
<name>A0A9P6JQ76_9AGAR</name>
<dbReference type="GO" id="GO:0020037">
    <property type="term" value="F:heme binding"/>
    <property type="evidence" value="ECO:0007669"/>
    <property type="project" value="InterPro"/>
</dbReference>
<evidence type="ECO:0000256" key="9">
    <source>
        <dbReference type="SAM" id="Phobius"/>
    </source>
</evidence>
<dbReference type="Pfam" id="PF00067">
    <property type="entry name" value="p450"/>
    <property type="match status" value="1"/>
</dbReference>
<proteinExistence type="inferred from homology"/>
<organism evidence="10 11">
    <name type="scientific">Crepidotus variabilis</name>
    <dbReference type="NCBI Taxonomy" id="179855"/>
    <lineage>
        <taxon>Eukaryota</taxon>
        <taxon>Fungi</taxon>
        <taxon>Dikarya</taxon>
        <taxon>Basidiomycota</taxon>
        <taxon>Agaricomycotina</taxon>
        <taxon>Agaricomycetes</taxon>
        <taxon>Agaricomycetidae</taxon>
        <taxon>Agaricales</taxon>
        <taxon>Agaricineae</taxon>
        <taxon>Crepidotaceae</taxon>
        <taxon>Crepidotus</taxon>
    </lineage>
</organism>
<evidence type="ECO:0000256" key="8">
    <source>
        <dbReference type="RuleBase" id="RU000461"/>
    </source>
</evidence>
<comment type="caution">
    <text evidence="10">The sequence shown here is derived from an EMBL/GenBank/DDBJ whole genome shotgun (WGS) entry which is preliminary data.</text>
</comment>
<keyword evidence="3 7" id="KW-0479">Metal-binding</keyword>
<dbReference type="CDD" id="cd11041">
    <property type="entry name" value="CYP503A1-like"/>
    <property type="match status" value="1"/>
</dbReference>
<dbReference type="PANTHER" id="PTHR46206">
    <property type="entry name" value="CYTOCHROME P450"/>
    <property type="match status" value="1"/>
</dbReference>
<evidence type="ECO:0000313" key="11">
    <source>
        <dbReference type="Proteomes" id="UP000807306"/>
    </source>
</evidence>
<keyword evidence="7 8" id="KW-0349">Heme</keyword>
<dbReference type="PROSITE" id="PS00086">
    <property type="entry name" value="CYTOCHROME_P450"/>
    <property type="match status" value="1"/>
</dbReference>
<protein>
    <submittedName>
        <fullName evidence="10">Cytochrome P450</fullName>
    </submittedName>
</protein>
<evidence type="ECO:0000256" key="4">
    <source>
        <dbReference type="ARBA" id="ARBA00023002"/>
    </source>
</evidence>
<evidence type="ECO:0000256" key="5">
    <source>
        <dbReference type="ARBA" id="ARBA00023004"/>
    </source>
</evidence>
<keyword evidence="9" id="KW-1133">Transmembrane helix</keyword>
<comment type="similarity">
    <text evidence="2 8">Belongs to the cytochrome P450 family.</text>
</comment>
<evidence type="ECO:0000313" key="10">
    <source>
        <dbReference type="EMBL" id="KAF9528916.1"/>
    </source>
</evidence>
<evidence type="ECO:0000256" key="2">
    <source>
        <dbReference type="ARBA" id="ARBA00010617"/>
    </source>
</evidence>
<feature type="binding site" description="axial binding residue" evidence="7">
    <location>
        <position position="445"/>
    </location>
    <ligand>
        <name>heme</name>
        <dbReference type="ChEBI" id="CHEBI:30413"/>
    </ligand>
    <ligandPart>
        <name>Fe</name>
        <dbReference type="ChEBI" id="CHEBI:18248"/>
    </ligandPart>
</feature>
<dbReference type="InterPro" id="IPR017972">
    <property type="entry name" value="Cyt_P450_CS"/>
</dbReference>
<dbReference type="Gene3D" id="1.10.630.10">
    <property type="entry name" value="Cytochrome P450"/>
    <property type="match status" value="1"/>
</dbReference>
<accession>A0A9P6JQ76</accession>
<evidence type="ECO:0000256" key="3">
    <source>
        <dbReference type="ARBA" id="ARBA00022723"/>
    </source>
</evidence>